<keyword evidence="3" id="KW-1185">Reference proteome</keyword>
<reference evidence="2 3" key="1">
    <citation type="journal article" date="2020" name="Nature">
        <title>Six reference-quality genomes reveal evolution of bat adaptations.</title>
        <authorList>
            <person name="Jebb D."/>
            <person name="Huang Z."/>
            <person name="Pippel M."/>
            <person name="Hughes G.M."/>
            <person name="Lavrichenko K."/>
            <person name="Devanna P."/>
            <person name="Winkler S."/>
            <person name="Jermiin L.S."/>
            <person name="Skirmuntt E.C."/>
            <person name="Katzourakis A."/>
            <person name="Burkitt-Gray L."/>
            <person name="Ray D.A."/>
            <person name="Sullivan K.A.M."/>
            <person name="Roscito J.G."/>
            <person name="Kirilenko B.M."/>
            <person name="Davalos L.M."/>
            <person name="Corthals A.P."/>
            <person name="Power M.L."/>
            <person name="Jones G."/>
            <person name="Ransome R.D."/>
            <person name="Dechmann D.K.N."/>
            <person name="Locatelli A.G."/>
            <person name="Puechmaille S.J."/>
            <person name="Fedrigo O."/>
            <person name="Jarvis E.D."/>
            <person name="Hiller M."/>
            <person name="Vernes S.C."/>
            <person name="Myers E.W."/>
            <person name="Teeling E.C."/>
        </authorList>
    </citation>
    <scope>NUCLEOTIDE SEQUENCE [LARGE SCALE GENOMIC DNA]</scope>
    <source>
        <strain evidence="2">MMyoMyo1</strain>
        <tissue evidence="2">Flight muscle</tissue>
    </source>
</reference>
<dbReference type="Proteomes" id="UP000527355">
    <property type="component" value="Unassembled WGS sequence"/>
</dbReference>
<dbReference type="AlphaFoldDB" id="A0A7J7TTL3"/>
<feature type="compositionally biased region" description="Pro residues" evidence="1">
    <location>
        <begin position="258"/>
        <end position="273"/>
    </location>
</feature>
<evidence type="ECO:0000256" key="1">
    <source>
        <dbReference type="SAM" id="MobiDB-lite"/>
    </source>
</evidence>
<comment type="caution">
    <text evidence="2">The sequence shown here is derived from an EMBL/GenBank/DDBJ whole genome shotgun (WGS) entry which is preliminary data.</text>
</comment>
<protein>
    <submittedName>
        <fullName evidence="2">Uncharacterized protein</fullName>
    </submittedName>
</protein>
<feature type="compositionally biased region" description="Pro residues" evidence="1">
    <location>
        <begin position="235"/>
        <end position="244"/>
    </location>
</feature>
<accession>A0A7J7TTL3</accession>
<organism evidence="2 3">
    <name type="scientific">Myotis myotis</name>
    <name type="common">Greater mouse-eared bat</name>
    <name type="synonym">Vespertilio myotis</name>
    <dbReference type="NCBI Taxonomy" id="51298"/>
    <lineage>
        <taxon>Eukaryota</taxon>
        <taxon>Metazoa</taxon>
        <taxon>Chordata</taxon>
        <taxon>Craniata</taxon>
        <taxon>Vertebrata</taxon>
        <taxon>Euteleostomi</taxon>
        <taxon>Mammalia</taxon>
        <taxon>Eutheria</taxon>
        <taxon>Laurasiatheria</taxon>
        <taxon>Chiroptera</taxon>
        <taxon>Yangochiroptera</taxon>
        <taxon>Vespertilionidae</taxon>
        <taxon>Myotis</taxon>
    </lineage>
</organism>
<evidence type="ECO:0000313" key="3">
    <source>
        <dbReference type="Proteomes" id="UP000527355"/>
    </source>
</evidence>
<dbReference type="EMBL" id="JABWUV010000015">
    <property type="protein sequence ID" value="KAF6303931.1"/>
    <property type="molecule type" value="Genomic_DNA"/>
</dbReference>
<evidence type="ECO:0000313" key="2">
    <source>
        <dbReference type="EMBL" id="KAF6303931.1"/>
    </source>
</evidence>
<gene>
    <name evidence="2" type="ORF">mMyoMyo1_008914</name>
</gene>
<proteinExistence type="predicted"/>
<feature type="region of interest" description="Disordered" evidence="1">
    <location>
        <begin position="232"/>
        <end position="273"/>
    </location>
</feature>
<name>A0A7J7TTL3_MYOMY</name>
<sequence length="273" mass="28932">MLGQRSGPGGIFQAFPGRSSEADLAAPTSPASCWAPSVARAAGAQPHCCLRRRLTASTLHPWWAGSAADGAAALGRSPDLRRLSRWPWAPWAPPHHRGFQQLVLGFIRGPRGQQLCGTAGPSHGRGMRSGCLPPPGWPPDLRGANPSPTVATETTCLLPPPHELIWRTAIFCSFTVMEFRNIPEPRRPLFPKAACGELRVRAGVCVWPRISCVPQRAPLLCSSGLPAFSQATTPPGVPPFPPPNGTASYSTQGQGQALPPPGWPPGPHPPIPS</sequence>